<reference evidence="6" key="1">
    <citation type="submission" date="2018-05" db="EMBL/GenBank/DDBJ databases">
        <authorList>
            <person name="Lanie J.A."/>
            <person name="Ng W.-L."/>
            <person name="Kazmierczak K.M."/>
            <person name="Andrzejewski T.M."/>
            <person name="Davidsen T.M."/>
            <person name="Wayne K.J."/>
            <person name="Tettelin H."/>
            <person name="Glass J.I."/>
            <person name="Rusch D."/>
            <person name="Podicherti R."/>
            <person name="Tsui H.-C.T."/>
            <person name="Winkler M.E."/>
        </authorList>
    </citation>
    <scope>NUCLEOTIDE SEQUENCE</scope>
</reference>
<gene>
    <name evidence="6" type="ORF">METZ01_LOCUS36415</name>
</gene>
<name>A0A381QVX9_9ZZZZ</name>
<dbReference type="EMBL" id="UINC01001556">
    <property type="protein sequence ID" value="SUZ83561.1"/>
    <property type="molecule type" value="Genomic_DNA"/>
</dbReference>
<accession>A0A381QVX9</accession>
<dbReference type="InterPro" id="IPR001926">
    <property type="entry name" value="TrpB-like_PALP"/>
</dbReference>
<dbReference type="GO" id="GO:0003941">
    <property type="term" value="F:L-serine ammonia-lyase activity"/>
    <property type="evidence" value="ECO:0007669"/>
    <property type="project" value="TreeGrafter"/>
</dbReference>
<dbReference type="CDD" id="cd01562">
    <property type="entry name" value="Thr-dehyd"/>
    <property type="match status" value="1"/>
</dbReference>
<keyword evidence="4" id="KW-0456">Lyase</keyword>
<dbReference type="InterPro" id="IPR036052">
    <property type="entry name" value="TrpB-like_PALP_sf"/>
</dbReference>
<proteinExistence type="inferred from homology"/>
<evidence type="ECO:0000259" key="5">
    <source>
        <dbReference type="Pfam" id="PF00291"/>
    </source>
</evidence>
<dbReference type="FunFam" id="3.40.50.1100:FF:000005">
    <property type="entry name" value="Threonine dehydratase catabolic"/>
    <property type="match status" value="1"/>
</dbReference>
<comment type="cofactor">
    <cofactor evidence="1">
        <name>pyridoxal 5'-phosphate</name>
        <dbReference type="ChEBI" id="CHEBI:597326"/>
    </cofactor>
</comment>
<dbReference type="Pfam" id="PF00291">
    <property type="entry name" value="PALP"/>
    <property type="match status" value="1"/>
</dbReference>
<keyword evidence="3" id="KW-0663">Pyridoxal phosphate</keyword>
<dbReference type="SUPFAM" id="SSF53686">
    <property type="entry name" value="Tryptophan synthase beta subunit-like PLP-dependent enzymes"/>
    <property type="match status" value="1"/>
</dbReference>
<dbReference type="InterPro" id="IPR050147">
    <property type="entry name" value="Ser/Thr_Dehydratase"/>
</dbReference>
<dbReference type="PANTHER" id="PTHR48078:SF6">
    <property type="entry name" value="L-THREONINE DEHYDRATASE CATABOLIC TDCB"/>
    <property type="match status" value="1"/>
</dbReference>
<evidence type="ECO:0000256" key="2">
    <source>
        <dbReference type="ARBA" id="ARBA00010869"/>
    </source>
</evidence>
<evidence type="ECO:0000256" key="3">
    <source>
        <dbReference type="ARBA" id="ARBA00022898"/>
    </source>
</evidence>
<evidence type="ECO:0000313" key="6">
    <source>
        <dbReference type="EMBL" id="SUZ83561.1"/>
    </source>
</evidence>
<evidence type="ECO:0000256" key="1">
    <source>
        <dbReference type="ARBA" id="ARBA00001933"/>
    </source>
</evidence>
<dbReference type="GO" id="GO:0009097">
    <property type="term" value="P:isoleucine biosynthetic process"/>
    <property type="evidence" value="ECO:0007669"/>
    <property type="project" value="TreeGrafter"/>
</dbReference>
<dbReference type="AlphaFoldDB" id="A0A381QVX9"/>
<dbReference type="GO" id="GO:0004794">
    <property type="term" value="F:threonine deaminase activity"/>
    <property type="evidence" value="ECO:0007669"/>
    <property type="project" value="TreeGrafter"/>
</dbReference>
<comment type="similarity">
    <text evidence="2">Belongs to the serine/threonine dehydratase family.</text>
</comment>
<feature type="domain" description="Tryptophan synthase beta chain-like PALP" evidence="5">
    <location>
        <begin position="18"/>
        <end position="311"/>
    </location>
</feature>
<protein>
    <recommendedName>
        <fullName evidence="5">Tryptophan synthase beta chain-like PALP domain-containing protein</fullName>
    </recommendedName>
</protein>
<dbReference type="GO" id="GO:0006565">
    <property type="term" value="P:L-serine catabolic process"/>
    <property type="evidence" value="ECO:0007669"/>
    <property type="project" value="TreeGrafter"/>
</dbReference>
<dbReference type="GO" id="GO:0006567">
    <property type="term" value="P:L-threonine catabolic process"/>
    <property type="evidence" value="ECO:0007669"/>
    <property type="project" value="TreeGrafter"/>
</dbReference>
<evidence type="ECO:0000256" key="4">
    <source>
        <dbReference type="ARBA" id="ARBA00023239"/>
    </source>
</evidence>
<organism evidence="6">
    <name type="scientific">marine metagenome</name>
    <dbReference type="NCBI Taxonomy" id="408172"/>
    <lineage>
        <taxon>unclassified sequences</taxon>
        <taxon>metagenomes</taxon>
        <taxon>ecological metagenomes</taxon>
    </lineage>
</organism>
<dbReference type="Gene3D" id="3.40.50.1100">
    <property type="match status" value="2"/>
</dbReference>
<sequence>MSIPLNSKGVTNAVESIARRTPLLRAPELSDQLGRPVWLKAECLQVTGSFKVRGAAARLSALNDQERMRGVVSCSSGNHGRAVAYVAQKLGIPASVCVPEWVDPVKLEGIKRDGAEAVLVGSTFDEAESHAFELSERTGRTYISAYDDPWVIAGQGTIALEIIGQLGESPAAILSPLSGGGLLGGIASVFAERTGDQRCRTVGVSAEKAAVMFASVKAGHPVELAEEKTLASALAGGIGLNNQHSFKLIKDLVHEHVTVTEEQISDAMRYCATALRLVVEGGGAVAIAAVQSGTWEPTEVRDGPLVILLSGGNVAAETLASVLT</sequence>
<dbReference type="PANTHER" id="PTHR48078">
    <property type="entry name" value="THREONINE DEHYDRATASE, MITOCHONDRIAL-RELATED"/>
    <property type="match status" value="1"/>
</dbReference>